<dbReference type="EMBL" id="MT142430">
    <property type="protein sequence ID" value="QJA80640.1"/>
    <property type="molecule type" value="Genomic_DNA"/>
</dbReference>
<accession>A0A6M3KFP0</accession>
<organism evidence="1">
    <name type="scientific">viral metagenome</name>
    <dbReference type="NCBI Taxonomy" id="1070528"/>
    <lineage>
        <taxon>unclassified sequences</taxon>
        <taxon>metagenomes</taxon>
        <taxon>organismal metagenomes</taxon>
    </lineage>
</organism>
<reference evidence="1" key="1">
    <citation type="submission" date="2020-03" db="EMBL/GenBank/DDBJ databases">
        <title>The deep terrestrial virosphere.</title>
        <authorList>
            <person name="Holmfeldt K."/>
            <person name="Nilsson E."/>
            <person name="Simone D."/>
            <person name="Lopez-Fernandez M."/>
            <person name="Wu X."/>
            <person name="de Brujin I."/>
            <person name="Lundin D."/>
            <person name="Andersson A."/>
            <person name="Bertilsson S."/>
            <person name="Dopson M."/>
        </authorList>
    </citation>
    <scope>NUCLEOTIDE SEQUENCE</scope>
    <source>
        <strain evidence="1">MM415A00685</strain>
    </source>
</reference>
<sequence length="136" mass="15162">MRNHTEWFQATRAKLTQFEGEADMGNKKRQIQGAQYDVTALVLEAMAAADTQVLDTEAARQSLAYMGRTNPTDEQVARYARETAILAVLSRETGANFSNQIGKIDFSSIETAVAGVNSYLNRRNAGHRARWTANHR</sequence>
<protein>
    <submittedName>
        <fullName evidence="1">Uncharacterized protein</fullName>
    </submittedName>
</protein>
<name>A0A6M3KFP0_9ZZZZ</name>
<evidence type="ECO:0000313" key="1">
    <source>
        <dbReference type="EMBL" id="QJA80640.1"/>
    </source>
</evidence>
<dbReference type="AlphaFoldDB" id="A0A6M3KFP0"/>
<proteinExistence type="predicted"/>
<gene>
    <name evidence="1" type="ORF">MM415A00685_0002</name>
</gene>